<dbReference type="InterPro" id="IPR002220">
    <property type="entry name" value="DapA-like"/>
</dbReference>
<dbReference type="PANTHER" id="PTHR12128:SF66">
    <property type="entry name" value="4-HYDROXY-2-OXOGLUTARATE ALDOLASE, MITOCHONDRIAL"/>
    <property type="match status" value="1"/>
</dbReference>
<accession>A0A841GXI1</accession>
<comment type="similarity">
    <text evidence="1 4">Belongs to the DapA family.</text>
</comment>
<dbReference type="EMBL" id="JACHIA010000005">
    <property type="protein sequence ID" value="MBB6070460.1"/>
    <property type="molecule type" value="Genomic_DNA"/>
</dbReference>
<dbReference type="Pfam" id="PF00701">
    <property type="entry name" value="DHDPS"/>
    <property type="match status" value="1"/>
</dbReference>
<evidence type="ECO:0000313" key="7">
    <source>
        <dbReference type="EMBL" id="MBB6070460.1"/>
    </source>
</evidence>
<evidence type="ECO:0000256" key="1">
    <source>
        <dbReference type="ARBA" id="ARBA00007592"/>
    </source>
</evidence>
<feature type="active site" description="Schiff-base intermediate with substrate" evidence="5">
    <location>
        <position position="166"/>
    </location>
</feature>
<feature type="binding site" evidence="6">
    <location>
        <position position="208"/>
    </location>
    <ligand>
        <name>pyruvate</name>
        <dbReference type="ChEBI" id="CHEBI:15361"/>
    </ligand>
</feature>
<organism evidence="7 8">
    <name type="scientific">Longimicrobium terrae</name>
    <dbReference type="NCBI Taxonomy" id="1639882"/>
    <lineage>
        <taxon>Bacteria</taxon>
        <taxon>Pseudomonadati</taxon>
        <taxon>Gemmatimonadota</taxon>
        <taxon>Longimicrobiia</taxon>
        <taxon>Longimicrobiales</taxon>
        <taxon>Longimicrobiaceae</taxon>
        <taxon>Longimicrobium</taxon>
    </lineage>
</organism>
<dbReference type="PROSITE" id="PS00665">
    <property type="entry name" value="DHDPS_1"/>
    <property type="match status" value="1"/>
</dbReference>
<sequence length="305" mass="31743">MELNGVFAPATTPFDPVTGEVDVIGMRANVRRWLRAPLAGVVLFGSTGEGVLLDEDEKVRLTAATRDLLDSGQLLLAGTGAESTRAAIRQTRAVAEAGADAVLVQPPSFYKPLMTPAALRDHYRAVADASPVPVILYQVPPRFSGVELEPGLVHELARHPNITGIKDSSGDQRTLGNLVDACRGGCDVLAGSGAILYAALEMGAVGGILAVALLMPEECAELCRAFAEERFADAGRLQERIAPLHKVVVGELGIPGMKAALDALGMQGGEPRSPIQALRNRDGGKLADALAIAGILPNPIAAPAA</sequence>
<feature type="active site" description="Proton donor/acceptor" evidence="5">
    <location>
        <position position="137"/>
    </location>
</feature>
<evidence type="ECO:0000256" key="5">
    <source>
        <dbReference type="PIRSR" id="PIRSR001365-1"/>
    </source>
</evidence>
<dbReference type="PANTHER" id="PTHR12128">
    <property type="entry name" value="DIHYDRODIPICOLINATE SYNTHASE"/>
    <property type="match status" value="1"/>
</dbReference>
<dbReference type="GO" id="GO:0008700">
    <property type="term" value="F:(R,S)-4-hydroxy-2-oxoglutarate aldolase activity"/>
    <property type="evidence" value="ECO:0007669"/>
    <property type="project" value="UniProtKB-EC"/>
</dbReference>
<dbReference type="SMART" id="SM01130">
    <property type="entry name" value="DHDPS"/>
    <property type="match status" value="1"/>
</dbReference>
<dbReference type="Proteomes" id="UP000582837">
    <property type="component" value="Unassembled WGS sequence"/>
</dbReference>
<name>A0A841GXI1_9BACT</name>
<dbReference type="CDD" id="cd00408">
    <property type="entry name" value="DHDPS-like"/>
    <property type="match status" value="1"/>
</dbReference>
<dbReference type="RefSeq" id="WP_170034256.1">
    <property type="nucleotide sequence ID" value="NZ_JABDTL010000001.1"/>
</dbReference>
<protein>
    <submittedName>
        <fullName evidence="7">4-hydroxy-2-oxoglutarate aldolase</fullName>
        <ecNumber evidence="7">4.1.3.16</ecNumber>
    </submittedName>
</protein>
<dbReference type="EC" id="4.1.3.16" evidence="7"/>
<feature type="binding site" evidence="6">
    <location>
        <position position="47"/>
    </location>
    <ligand>
        <name>pyruvate</name>
        <dbReference type="ChEBI" id="CHEBI:15361"/>
    </ligand>
</feature>
<evidence type="ECO:0000313" key="8">
    <source>
        <dbReference type="Proteomes" id="UP000582837"/>
    </source>
</evidence>
<dbReference type="PRINTS" id="PR00146">
    <property type="entry name" value="DHPICSNTHASE"/>
</dbReference>
<keyword evidence="3" id="KW-0704">Schiff base</keyword>
<dbReference type="GO" id="GO:0008840">
    <property type="term" value="F:4-hydroxy-tetrahydrodipicolinate synthase activity"/>
    <property type="evidence" value="ECO:0007669"/>
    <property type="project" value="TreeGrafter"/>
</dbReference>
<dbReference type="InterPro" id="IPR020624">
    <property type="entry name" value="Schiff_base-form_aldolases_CS"/>
</dbReference>
<dbReference type="PIRSF" id="PIRSF001365">
    <property type="entry name" value="DHDPS"/>
    <property type="match status" value="1"/>
</dbReference>
<evidence type="ECO:0000256" key="6">
    <source>
        <dbReference type="PIRSR" id="PIRSR001365-2"/>
    </source>
</evidence>
<comment type="caution">
    <text evidence="7">The sequence shown here is derived from an EMBL/GenBank/DDBJ whole genome shotgun (WGS) entry which is preliminary data.</text>
</comment>
<dbReference type="SUPFAM" id="SSF51569">
    <property type="entry name" value="Aldolase"/>
    <property type="match status" value="1"/>
</dbReference>
<keyword evidence="8" id="KW-1185">Reference proteome</keyword>
<dbReference type="InterPro" id="IPR013785">
    <property type="entry name" value="Aldolase_TIM"/>
</dbReference>
<proteinExistence type="inferred from homology"/>
<dbReference type="Gene3D" id="3.20.20.70">
    <property type="entry name" value="Aldolase class I"/>
    <property type="match status" value="1"/>
</dbReference>
<dbReference type="AlphaFoldDB" id="A0A841GXI1"/>
<evidence type="ECO:0000256" key="3">
    <source>
        <dbReference type="ARBA" id="ARBA00023270"/>
    </source>
</evidence>
<gene>
    <name evidence="7" type="ORF">HNQ61_002081</name>
</gene>
<keyword evidence="2 4" id="KW-0456">Lyase</keyword>
<evidence type="ECO:0000256" key="2">
    <source>
        <dbReference type="ARBA" id="ARBA00023239"/>
    </source>
</evidence>
<reference evidence="7 8" key="1">
    <citation type="submission" date="2020-08" db="EMBL/GenBank/DDBJ databases">
        <title>Genomic Encyclopedia of Type Strains, Phase IV (KMG-IV): sequencing the most valuable type-strain genomes for metagenomic binning, comparative biology and taxonomic classification.</title>
        <authorList>
            <person name="Goeker M."/>
        </authorList>
    </citation>
    <scope>NUCLEOTIDE SEQUENCE [LARGE SCALE GENOMIC DNA]</scope>
    <source>
        <strain evidence="7 8">DSM 29007</strain>
    </source>
</reference>
<evidence type="ECO:0000256" key="4">
    <source>
        <dbReference type="PIRNR" id="PIRNR001365"/>
    </source>
</evidence>